<dbReference type="OrthoDB" id="5653145at2"/>
<dbReference type="EMBL" id="LNYY01000019">
    <property type="protein sequence ID" value="KTD68172.1"/>
    <property type="molecule type" value="Genomic_DNA"/>
</dbReference>
<evidence type="ECO:0000313" key="2">
    <source>
        <dbReference type="Proteomes" id="UP000054926"/>
    </source>
</evidence>
<reference evidence="1 2" key="1">
    <citation type="submission" date="2015-11" db="EMBL/GenBank/DDBJ databases">
        <title>Genomic analysis of 38 Legionella species identifies large and diverse effector repertoires.</title>
        <authorList>
            <person name="Burstein D."/>
            <person name="Amaro F."/>
            <person name="Zusman T."/>
            <person name="Lifshitz Z."/>
            <person name="Cohen O."/>
            <person name="Gilbert J.A."/>
            <person name="Pupko T."/>
            <person name="Shuman H.A."/>
            <person name="Segal G."/>
        </authorList>
    </citation>
    <scope>NUCLEOTIDE SEQUENCE [LARGE SCALE GENOMIC DNA]</scope>
    <source>
        <strain evidence="1 2">IMVS3376</strain>
    </source>
</reference>
<keyword evidence="2" id="KW-1185">Reference proteome</keyword>
<proteinExistence type="predicted"/>
<dbReference type="AlphaFoldDB" id="A0A0W0ZFL9"/>
<gene>
    <name evidence="1" type="ORF">Lste_1330</name>
</gene>
<dbReference type="Proteomes" id="UP000054926">
    <property type="component" value="Unassembled WGS sequence"/>
</dbReference>
<dbReference type="PATRIC" id="fig|947033.5.peg.1416"/>
<accession>A0A0W0ZFL9</accession>
<comment type="caution">
    <text evidence="1">The sequence shown here is derived from an EMBL/GenBank/DDBJ whole genome shotgun (WGS) entry which is preliminary data.</text>
</comment>
<name>A0A0W0ZFL9_9GAMM</name>
<evidence type="ECO:0000313" key="1">
    <source>
        <dbReference type="EMBL" id="KTD68172.1"/>
    </source>
</evidence>
<sequence>MEKVSIRSYKNISRLFLSLIILIGFFYSSIVKADTSPSQLPGQQLAYFIGYHSGGYYEPPPYYYHRHHRSVFWTPWRYVGHGCRKSCLIDRWSGHVIRCRRICR</sequence>
<protein>
    <submittedName>
        <fullName evidence="1">Uncharacterized protein</fullName>
    </submittedName>
</protein>
<organism evidence="1 2">
    <name type="scientific">Legionella steelei</name>
    <dbReference type="NCBI Taxonomy" id="947033"/>
    <lineage>
        <taxon>Bacteria</taxon>
        <taxon>Pseudomonadati</taxon>
        <taxon>Pseudomonadota</taxon>
        <taxon>Gammaproteobacteria</taxon>
        <taxon>Legionellales</taxon>
        <taxon>Legionellaceae</taxon>
        <taxon>Legionella</taxon>
    </lineage>
</organism>
<dbReference type="RefSeq" id="WP_083503925.1">
    <property type="nucleotide sequence ID" value="NZ_DAIOMV010000001.1"/>
</dbReference>